<organism evidence="2">
    <name type="scientific">marine sediment metagenome</name>
    <dbReference type="NCBI Taxonomy" id="412755"/>
    <lineage>
        <taxon>unclassified sequences</taxon>
        <taxon>metagenomes</taxon>
        <taxon>ecological metagenomes</taxon>
    </lineage>
</organism>
<feature type="domain" description="Integron Cassette Protein Hfx-Cass5" evidence="1">
    <location>
        <begin position="5"/>
        <end position="75"/>
    </location>
</feature>
<reference evidence="2" key="1">
    <citation type="journal article" date="2015" name="Nature">
        <title>Complex archaea that bridge the gap between prokaryotes and eukaryotes.</title>
        <authorList>
            <person name="Spang A."/>
            <person name="Saw J.H."/>
            <person name="Jorgensen S.L."/>
            <person name="Zaremba-Niedzwiedzka K."/>
            <person name="Martijn J."/>
            <person name="Lind A.E."/>
            <person name="van Eijk R."/>
            <person name="Schleper C."/>
            <person name="Guy L."/>
            <person name="Ettema T.J."/>
        </authorList>
    </citation>
    <scope>NUCLEOTIDE SEQUENCE</scope>
</reference>
<evidence type="ECO:0000259" key="1">
    <source>
        <dbReference type="Pfam" id="PF18287"/>
    </source>
</evidence>
<sequence>MEDLIEEIGIDEDERLYVKPANETFPMVYREAMEVHWNSEQGYLYGAKPRKWGYIEWYQQIIKVAAEQGCKLVVSANVSWVNVPSELQAQINGGQGATNT</sequence>
<evidence type="ECO:0000313" key="2">
    <source>
        <dbReference type="EMBL" id="KKN24150.1"/>
    </source>
</evidence>
<comment type="caution">
    <text evidence="2">The sequence shown here is derived from an EMBL/GenBank/DDBJ whole genome shotgun (WGS) entry which is preliminary data.</text>
</comment>
<proteinExistence type="predicted"/>
<dbReference type="Gene3D" id="2.20.20.40">
    <property type="entry name" value="Integron cassette protein"/>
    <property type="match status" value="1"/>
</dbReference>
<dbReference type="AlphaFoldDB" id="A0A0F9NXB0"/>
<gene>
    <name evidence="2" type="ORF">LCGC14_0897710</name>
</gene>
<accession>A0A0F9NXB0</accession>
<name>A0A0F9NXB0_9ZZZZ</name>
<dbReference type="Pfam" id="PF18287">
    <property type="entry name" value="Hfx_Cass5"/>
    <property type="match status" value="1"/>
</dbReference>
<dbReference type="Gene3D" id="1.20.5.1210">
    <property type="entry name" value="Integron cassette protein helical domain"/>
    <property type="match status" value="1"/>
</dbReference>
<protein>
    <recommendedName>
        <fullName evidence="1">Integron Cassette Protein Hfx-Cass5 domain-containing protein</fullName>
    </recommendedName>
</protein>
<dbReference type="EMBL" id="LAZR01002905">
    <property type="protein sequence ID" value="KKN24150.1"/>
    <property type="molecule type" value="Genomic_DNA"/>
</dbReference>
<dbReference type="InterPro" id="IPR041376">
    <property type="entry name" value="Hfx_Cass5"/>
</dbReference>